<proteinExistence type="predicted"/>
<evidence type="ECO:0000313" key="3">
    <source>
        <dbReference type="Proteomes" id="UP000791080"/>
    </source>
</evidence>
<gene>
    <name evidence="2" type="ORF">G443_004044</name>
</gene>
<dbReference type="EMBL" id="AUBJ02000001">
    <property type="protein sequence ID" value="MCP2333774.1"/>
    <property type="molecule type" value="Genomic_DNA"/>
</dbReference>
<protein>
    <submittedName>
        <fullName evidence="2">Uncharacterized protein</fullName>
    </submittedName>
</protein>
<reference evidence="2 3" key="1">
    <citation type="submission" date="2022-06" db="EMBL/GenBank/DDBJ databases">
        <title>Genomic Encyclopedia of Type Strains, Phase I: the one thousand microbial genomes (KMG-I) project.</title>
        <authorList>
            <person name="Kyrpides N."/>
        </authorList>
    </citation>
    <scope>NUCLEOTIDE SEQUENCE [LARGE SCALE GENOMIC DNA]</scope>
    <source>
        <strain evidence="2 3">DSM 43889</strain>
    </source>
</reference>
<sequence>MTVLVDDQDVLLVAPPGASAVLSTQQTRSLRRSLDRAAVTTRDHDGDERD</sequence>
<evidence type="ECO:0000256" key="1">
    <source>
        <dbReference type="SAM" id="MobiDB-lite"/>
    </source>
</evidence>
<accession>A0ABT1JML6</accession>
<feature type="compositionally biased region" description="Basic and acidic residues" evidence="1">
    <location>
        <begin position="41"/>
        <end position="50"/>
    </location>
</feature>
<name>A0ABT1JML6_ACTCY</name>
<comment type="caution">
    <text evidence="2">The sequence shown here is derived from an EMBL/GenBank/DDBJ whole genome shotgun (WGS) entry which is preliminary data.</text>
</comment>
<keyword evidence="3" id="KW-1185">Reference proteome</keyword>
<organism evidence="2 3">
    <name type="scientific">Actinoalloteichus caeruleus DSM 43889</name>
    <dbReference type="NCBI Taxonomy" id="1120930"/>
    <lineage>
        <taxon>Bacteria</taxon>
        <taxon>Bacillati</taxon>
        <taxon>Actinomycetota</taxon>
        <taxon>Actinomycetes</taxon>
        <taxon>Pseudonocardiales</taxon>
        <taxon>Pseudonocardiaceae</taxon>
        <taxon>Actinoalloteichus</taxon>
        <taxon>Actinoalloteichus cyanogriseus</taxon>
    </lineage>
</organism>
<feature type="region of interest" description="Disordered" evidence="1">
    <location>
        <begin position="21"/>
        <end position="50"/>
    </location>
</feature>
<dbReference type="Proteomes" id="UP000791080">
    <property type="component" value="Unassembled WGS sequence"/>
</dbReference>
<evidence type="ECO:0000313" key="2">
    <source>
        <dbReference type="EMBL" id="MCP2333774.1"/>
    </source>
</evidence>
<dbReference type="RefSeq" id="WP_245588829.1">
    <property type="nucleotide sequence ID" value="NZ_AUBJ02000001.1"/>
</dbReference>